<accession>A0A399EID2</accession>
<dbReference type="PANTHER" id="PTHR33202:SF7">
    <property type="entry name" value="FERRIC UPTAKE REGULATION PROTEIN"/>
    <property type="match status" value="1"/>
</dbReference>
<gene>
    <name evidence="8" type="primary">perR_1</name>
    <name evidence="8" type="ORF">Mlute_02061</name>
</gene>
<evidence type="ECO:0000313" key="8">
    <source>
        <dbReference type="EMBL" id="RIH83885.1"/>
    </source>
</evidence>
<keyword evidence="9" id="KW-1185">Reference proteome</keyword>
<evidence type="ECO:0000256" key="1">
    <source>
        <dbReference type="ARBA" id="ARBA00007957"/>
    </source>
</evidence>
<comment type="cofactor">
    <cofactor evidence="7">
        <name>Zn(2+)</name>
        <dbReference type="ChEBI" id="CHEBI:29105"/>
    </cofactor>
    <text evidence="7">Binds 1 zinc ion per subunit.</text>
</comment>
<evidence type="ECO:0000256" key="5">
    <source>
        <dbReference type="ARBA" id="ARBA00023125"/>
    </source>
</evidence>
<dbReference type="GO" id="GO:1900376">
    <property type="term" value="P:regulation of secondary metabolite biosynthetic process"/>
    <property type="evidence" value="ECO:0007669"/>
    <property type="project" value="TreeGrafter"/>
</dbReference>
<feature type="binding site" evidence="7">
    <location>
        <position position="83"/>
    </location>
    <ligand>
        <name>Zn(2+)</name>
        <dbReference type="ChEBI" id="CHEBI:29105"/>
    </ligand>
</feature>
<dbReference type="SUPFAM" id="SSF46785">
    <property type="entry name" value="Winged helix' DNA-binding domain"/>
    <property type="match status" value="1"/>
</dbReference>
<dbReference type="InterPro" id="IPR002481">
    <property type="entry name" value="FUR"/>
</dbReference>
<protein>
    <submittedName>
        <fullName evidence="8">Peroxide operon regulator</fullName>
    </submittedName>
</protein>
<dbReference type="GO" id="GO:0045892">
    <property type="term" value="P:negative regulation of DNA-templated transcription"/>
    <property type="evidence" value="ECO:0007669"/>
    <property type="project" value="TreeGrafter"/>
</dbReference>
<sequence>MGMKRLTKQRRAVLEVVQNAKGHHPDAAWVYAEVRKKVPSISLGTVYRTLEALTKEGYLVPLSRPGEAVRYEANPDGHLHLVCRKCNRFFDIVHPLPDLLSEVRAKYPGFEIDHVQVEYEGLCPTCRENSQP</sequence>
<comment type="caution">
    <text evidence="8">The sequence shown here is derived from an EMBL/GenBank/DDBJ whole genome shotgun (WGS) entry which is preliminary data.</text>
</comment>
<dbReference type="Pfam" id="PF01475">
    <property type="entry name" value="FUR"/>
    <property type="match status" value="1"/>
</dbReference>
<dbReference type="Proteomes" id="UP000265800">
    <property type="component" value="Unassembled WGS sequence"/>
</dbReference>
<dbReference type="InterPro" id="IPR043135">
    <property type="entry name" value="Fur_C"/>
</dbReference>
<dbReference type="EMBL" id="QWKZ01000071">
    <property type="protein sequence ID" value="RIH83885.1"/>
    <property type="molecule type" value="Genomic_DNA"/>
</dbReference>
<comment type="similarity">
    <text evidence="1">Belongs to the Fur family.</text>
</comment>
<evidence type="ECO:0000256" key="7">
    <source>
        <dbReference type="PIRSR" id="PIRSR602481-1"/>
    </source>
</evidence>
<evidence type="ECO:0000256" key="6">
    <source>
        <dbReference type="ARBA" id="ARBA00023163"/>
    </source>
</evidence>
<evidence type="ECO:0000256" key="3">
    <source>
        <dbReference type="ARBA" id="ARBA00022833"/>
    </source>
</evidence>
<dbReference type="RefSeq" id="WP_182482539.1">
    <property type="nucleotide sequence ID" value="NZ_QWKZ01000071.1"/>
</dbReference>
<reference evidence="8 9" key="1">
    <citation type="submission" date="2018-08" db="EMBL/GenBank/DDBJ databases">
        <title>Meiothermus luteus KCTC 52599 genome sequencing project.</title>
        <authorList>
            <person name="Da Costa M.S."/>
            <person name="Albuquerque L."/>
            <person name="Raposo P."/>
            <person name="Froufe H.J.C."/>
            <person name="Barroso C.S."/>
            <person name="Egas C."/>
        </authorList>
    </citation>
    <scope>NUCLEOTIDE SEQUENCE [LARGE SCALE GENOMIC DNA]</scope>
    <source>
        <strain evidence="8 9">KCTC 52599</strain>
    </source>
</reference>
<dbReference type="CDD" id="cd07153">
    <property type="entry name" value="Fur_like"/>
    <property type="match status" value="1"/>
</dbReference>
<organism evidence="8 9">
    <name type="scientific">Meiothermus luteus</name>
    <dbReference type="NCBI Taxonomy" id="2026184"/>
    <lineage>
        <taxon>Bacteria</taxon>
        <taxon>Thermotogati</taxon>
        <taxon>Deinococcota</taxon>
        <taxon>Deinococci</taxon>
        <taxon>Thermales</taxon>
        <taxon>Thermaceae</taxon>
        <taxon>Meiothermus</taxon>
    </lineage>
</organism>
<feature type="binding site" evidence="7">
    <location>
        <position position="123"/>
    </location>
    <ligand>
        <name>Zn(2+)</name>
        <dbReference type="ChEBI" id="CHEBI:29105"/>
    </ligand>
</feature>
<dbReference type="AlphaFoldDB" id="A0A399EID2"/>
<keyword evidence="6" id="KW-0804">Transcription</keyword>
<evidence type="ECO:0000256" key="4">
    <source>
        <dbReference type="ARBA" id="ARBA00023015"/>
    </source>
</evidence>
<name>A0A399EID2_9DEIN</name>
<dbReference type="Gene3D" id="3.30.1490.190">
    <property type="match status" value="1"/>
</dbReference>
<dbReference type="Gene3D" id="1.10.10.10">
    <property type="entry name" value="Winged helix-like DNA-binding domain superfamily/Winged helix DNA-binding domain"/>
    <property type="match status" value="1"/>
</dbReference>
<dbReference type="GO" id="GO:0008270">
    <property type="term" value="F:zinc ion binding"/>
    <property type="evidence" value="ECO:0007669"/>
    <property type="project" value="TreeGrafter"/>
</dbReference>
<feature type="binding site" evidence="7">
    <location>
        <position position="86"/>
    </location>
    <ligand>
        <name>Zn(2+)</name>
        <dbReference type="ChEBI" id="CHEBI:29105"/>
    </ligand>
</feature>
<keyword evidence="3 7" id="KW-0862">Zinc</keyword>
<keyword evidence="4" id="KW-0805">Transcription regulation</keyword>
<evidence type="ECO:0000256" key="2">
    <source>
        <dbReference type="ARBA" id="ARBA00022491"/>
    </source>
</evidence>
<keyword evidence="7" id="KW-0479">Metal-binding</keyword>
<dbReference type="GO" id="GO:0003700">
    <property type="term" value="F:DNA-binding transcription factor activity"/>
    <property type="evidence" value="ECO:0007669"/>
    <property type="project" value="InterPro"/>
</dbReference>
<dbReference type="InterPro" id="IPR036390">
    <property type="entry name" value="WH_DNA-bd_sf"/>
</dbReference>
<keyword evidence="5" id="KW-0238">DNA-binding</keyword>
<dbReference type="GO" id="GO:0000976">
    <property type="term" value="F:transcription cis-regulatory region binding"/>
    <property type="evidence" value="ECO:0007669"/>
    <property type="project" value="TreeGrafter"/>
</dbReference>
<proteinExistence type="inferred from homology"/>
<dbReference type="NCBIfam" id="NF047406">
    <property type="entry name" value="TransRegPerRTherm"/>
    <property type="match status" value="1"/>
</dbReference>
<keyword evidence="2" id="KW-0678">Repressor</keyword>
<dbReference type="InterPro" id="IPR036388">
    <property type="entry name" value="WH-like_DNA-bd_sf"/>
</dbReference>
<feature type="binding site" evidence="7">
    <location>
        <position position="126"/>
    </location>
    <ligand>
        <name>Zn(2+)</name>
        <dbReference type="ChEBI" id="CHEBI:29105"/>
    </ligand>
</feature>
<dbReference type="PANTHER" id="PTHR33202">
    <property type="entry name" value="ZINC UPTAKE REGULATION PROTEIN"/>
    <property type="match status" value="1"/>
</dbReference>
<evidence type="ECO:0000313" key="9">
    <source>
        <dbReference type="Proteomes" id="UP000265800"/>
    </source>
</evidence>